<keyword evidence="5 6" id="KW-0732">Signal</keyword>
<feature type="signal peptide" evidence="6">
    <location>
        <begin position="1"/>
        <end position="26"/>
    </location>
</feature>
<evidence type="ECO:0000256" key="6">
    <source>
        <dbReference type="SAM" id="SignalP"/>
    </source>
</evidence>
<dbReference type="SUPFAM" id="SSF53807">
    <property type="entry name" value="Helical backbone' metal receptor"/>
    <property type="match status" value="1"/>
</dbReference>
<evidence type="ECO:0000259" key="7">
    <source>
        <dbReference type="PROSITE" id="PS50983"/>
    </source>
</evidence>
<evidence type="ECO:0000256" key="5">
    <source>
        <dbReference type="ARBA" id="ARBA00022729"/>
    </source>
</evidence>
<reference evidence="8 9" key="1">
    <citation type="submission" date="2024-03" db="EMBL/GenBank/DDBJ databases">
        <title>Complete genome of BD2.</title>
        <authorList>
            <person name="Cao G."/>
        </authorList>
    </citation>
    <scope>NUCLEOTIDE SEQUENCE [LARGE SCALE GENOMIC DNA]</scope>
    <source>
        <strain evidence="8 9">BD2</strain>
    </source>
</reference>
<keyword evidence="4" id="KW-0410">Iron transport</keyword>
<evidence type="ECO:0000256" key="1">
    <source>
        <dbReference type="ARBA" id="ARBA00004196"/>
    </source>
</evidence>
<evidence type="ECO:0000256" key="2">
    <source>
        <dbReference type="ARBA" id="ARBA00008814"/>
    </source>
</evidence>
<dbReference type="InterPro" id="IPR002491">
    <property type="entry name" value="ABC_transptr_periplasmic_BD"/>
</dbReference>
<organism evidence="8 9">
    <name type="scientific">Ectopseudomonas mendocina</name>
    <name type="common">Pseudomonas mendocina</name>
    <dbReference type="NCBI Taxonomy" id="300"/>
    <lineage>
        <taxon>Bacteria</taxon>
        <taxon>Pseudomonadati</taxon>
        <taxon>Pseudomonadota</taxon>
        <taxon>Gammaproteobacteria</taxon>
        <taxon>Pseudomonadales</taxon>
        <taxon>Pseudomonadaceae</taxon>
        <taxon>Ectopseudomonas</taxon>
    </lineage>
</organism>
<dbReference type="EMBL" id="CP148074">
    <property type="protein sequence ID" value="WXL26059.1"/>
    <property type="molecule type" value="Genomic_DNA"/>
</dbReference>
<comment type="subcellular location">
    <subcellularLocation>
        <location evidence="1">Cell envelope</location>
    </subcellularLocation>
</comment>
<keyword evidence="4" id="KW-0408">Iron</keyword>
<dbReference type="PANTHER" id="PTHR30532">
    <property type="entry name" value="IRON III DICITRATE-BINDING PERIPLASMIC PROTEIN"/>
    <property type="match status" value="1"/>
</dbReference>
<keyword evidence="3" id="KW-0813">Transport</keyword>
<feature type="domain" description="Fe/B12 periplasmic-binding" evidence="7">
    <location>
        <begin position="31"/>
        <end position="292"/>
    </location>
</feature>
<proteinExistence type="inferred from homology"/>
<evidence type="ECO:0000313" key="9">
    <source>
        <dbReference type="Proteomes" id="UP001476583"/>
    </source>
</evidence>
<protein>
    <submittedName>
        <fullName evidence="8">ABC transporter substrate-binding protein</fullName>
    </submittedName>
</protein>
<evidence type="ECO:0000256" key="3">
    <source>
        <dbReference type="ARBA" id="ARBA00022448"/>
    </source>
</evidence>
<evidence type="ECO:0000313" key="8">
    <source>
        <dbReference type="EMBL" id="WXL26059.1"/>
    </source>
</evidence>
<dbReference type="PRINTS" id="PR01715">
    <property type="entry name" value="FERRIBNDNGPP"/>
</dbReference>
<dbReference type="Proteomes" id="UP001476583">
    <property type="component" value="Chromosome"/>
</dbReference>
<accession>A0ABZ2RPH6</accession>
<keyword evidence="4" id="KW-0406">Ion transport</keyword>
<name>A0ABZ2RPH6_ECTME</name>
<dbReference type="InterPro" id="IPR051313">
    <property type="entry name" value="Bact_iron-sidero_bind"/>
</dbReference>
<dbReference type="PROSITE" id="PS50983">
    <property type="entry name" value="FE_B12_PBP"/>
    <property type="match status" value="1"/>
</dbReference>
<dbReference type="PANTHER" id="PTHR30532:SF1">
    <property type="entry name" value="IRON(3+)-HYDROXAMATE-BINDING PROTEIN FHUD"/>
    <property type="match status" value="1"/>
</dbReference>
<feature type="chain" id="PRO_5046213453" evidence="6">
    <location>
        <begin position="27"/>
        <end position="304"/>
    </location>
</feature>
<dbReference type="Gene3D" id="3.40.50.1980">
    <property type="entry name" value="Nitrogenase molybdenum iron protein domain"/>
    <property type="match status" value="2"/>
</dbReference>
<evidence type="ECO:0000256" key="4">
    <source>
        <dbReference type="ARBA" id="ARBA00022496"/>
    </source>
</evidence>
<keyword evidence="9" id="KW-1185">Reference proteome</keyword>
<gene>
    <name evidence="8" type="ORF">WG219_00775</name>
</gene>
<dbReference type="Pfam" id="PF01497">
    <property type="entry name" value="Peripla_BP_2"/>
    <property type="match status" value="1"/>
</dbReference>
<sequence>MTDLTRRTLTQAMLAAALFPWGLARAATAPRIASLSWEMTEHLLKLNVLPVAVADAQVYREWVVHPTLPADVPNVGTRTEPNLELLAQSRPQLILITPLLEDIRDKLERIAPVLSYQDFTQEQDNQTLQRNNLLHLATQVGQQARAELELMRMDRRLIQLHQQLLAHFNGQPPKVTVIRFASPTVVYVMGPNSMPEHALQRLGLSPAMKVEKSRWGALQKPVTDLGQINDGVVLYIGPFAQQERVFSTALWQGMPFVRKGHVAEMKPVWTHGGIFCIENLAETISDALLNLPADAALNSPPPLS</sequence>
<comment type="similarity">
    <text evidence="2">Belongs to the bacterial solute-binding protein 8 family.</text>
</comment>